<dbReference type="Gene3D" id="3.40.50.300">
    <property type="entry name" value="P-loop containing nucleotide triphosphate hydrolases"/>
    <property type="match status" value="1"/>
</dbReference>
<dbReference type="SUPFAM" id="SSF52172">
    <property type="entry name" value="CheY-like"/>
    <property type="match status" value="1"/>
</dbReference>
<protein>
    <submittedName>
        <fullName evidence="1">Pilus assembly protein CpaE</fullName>
    </submittedName>
</protein>
<dbReference type="EMBL" id="SGXC01000002">
    <property type="protein sequence ID" value="RZS81634.1"/>
    <property type="molecule type" value="Genomic_DNA"/>
</dbReference>
<gene>
    <name evidence="1" type="ORF">EV675_4261</name>
</gene>
<comment type="caution">
    <text evidence="1">The sequence shown here is derived from an EMBL/GenBank/DDBJ whole genome shotgun (WGS) entry which is preliminary data.</text>
</comment>
<accession>A0A4V2F397</accession>
<dbReference type="OrthoDB" id="8531995at2"/>
<evidence type="ECO:0000313" key="1">
    <source>
        <dbReference type="EMBL" id="RZS81634.1"/>
    </source>
</evidence>
<keyword evidence="2" id="KW-1185">Reference proteome</keyword>
<evidence type="ECO:0000313" key="2">
    <source>
        <dbReference type="Proteomes" id="UP000292445"/>
    </source>
</evidence>
<sequence>MNAPSKELASLLDTRRFLFFTGDSSSAQRLAAVLRHDGVVVQEDVVPDRLSARLAELGPQMVLLDFGSDDNEPGRLLHASDLAKTLARVAPALPVVAVGSMMRPQGAVAALRAGVRDFIDPADESEVRDVVRRVLQSHATSGVPGRGQMVVLLGVRAGLGTTTLAAHLTSMAQVQGEAAPAAEGRPASSLRGPAALLDLGLPVADGQLYLNVSGSFHFAEAVRNLRRFDETLVNTALTRSASGVAVISLPRDLAEMRTVSHADSLGLLDRLRQHFGLLVADVGGFSNPDFVAGMVRAADQAWIVTDQSVGALVSLADVLRDLDGRDVDRARMRLVVNRYDERYGMTAEQIAQRFDVQLLGTLPDRALALMNSTNQGRLLHEVADRDPYVRAVHGLVDSLGAYDQALPPGAKWLSRWLPNLHKHLVTR</sequence>
<dbReference type="SUPFAM" id="SSF52540">
    <property type="entry name" value="P-loop containing nucleoside triphosphate hydrolases"/>
    <property type="match status" value="1"/>
</dbReference>
<organism evidence="1 2">
    <name type="scientific">Pigmentiphaga kullae</name>
    <dbReference type="NCBI Taxonomy" id="151784"/>
    <lineage>
        <taxon>Bacteria</taxon>
        <taxon>Pseudomonadati</taxon>
        <taxon>Pseudomonadota</taxon>
        <taxon>Betaproteobacteria</taxon>
        <taxon>Burkholderiales</taxon>
        <taxon>Alcaligenaceae</taxon>
        <taxon>Pigmentiphaga</taxon>
    </lineage>
</organism>
<dbReference type="Gene3D" id="3.40.50.2300">
    <property type="match status" value="1"/>
</dbReference>
<dbReference type="RefSeq" id="WP_130359542.1">
    <property type="nucleotide sequence ID" value="NZ_SGXC01000002.1"/>
</dbReference>
<dbReference type="AlphaFoldDB" id="A0A4V2F397"/>
<proteinExistence type="predicted"/>
<dbReference type="InterPro" id="IPR011006">
    <property type="entry name" value="CheY-like_superfamily"/>
</dbReference>
<reference evidence="1 2" key="1">
    <citation type="submission" date="2019-02" db="EMBL/GenBank/DDBJ databases">
        <title>Genomic Encyclopedia of Type Strains, Phase IV (KMG-IV): sequencing the most valuable type-strain genomes for metagenomic binning, comparative biology and taxonomic classification.</title>
        <authorList>
            <person name="Goeker M."/>
        </authorList>
    </citation>
    <scope>NUCLEOTIDE SEQUENCE [LARGE SCALE GENOMIC DNA]</scope>
    <source>
        <strain evidence="1 2">K24</strain>
    </source>
</reference>
<name>A0A4V2F397_9BURK</name>
<dbReference type="Proteomes" id="UP000292445">
    <property type="component" value="Unassembled WGS sequence"/>
</dbReference>
<dbReference type="InterPro" id="IPR027417">
    <property type="entry name" value="P-loop_NTPase"/>
</dbReference>